<evidence type="ECO:0000313" key="8">
    <source>
        <dbReference type="Proteomes" id="UP001107558"/>
    </source>
</evidence>
<evidence type="ECO:0000256" key="3">
    <source>
        <dbReference type="ARBA" id="ARBA00023098"/>
    </source>
</evidence>
<accession>A0A9J6BPH6</accession>
<comment type="function">
    <text evidence="4">Catalyzes the reduction of fatty acyl-CoA to fatty alcohols.</text>
</comment>
<evidence type="ECO:0000256" key="2">
    <source>
        <dbReference type="ARBA" id="ARBA00022516"/>
    </source>
</evidence>
<proteinExistence type="inferred from homology"/>
<evidence type="ECO:0000313" key="7">
    <source>
        <dbReference type="EMBL" id="KAG5671315.1"/>
    </source>
</evidence>
<organism evidence="7 8">
    <name type="scientific">Polypedilum vanderplanki</name>
    <name type="common">Sleeping chironomid midge</name>
    <dbReference type="NCBI Taxonomy" id="319348"/>
    <lineage>
        <taxon>Eukaryota</taxon>
        <taxon>Metazoa</taxon>
        <taxon>Ecdysozoa</taxon>
        <taxon>Arthropoda</taxon>
        <taxon>Hexapoda</taxon>
        <taxon>Insecta</taxon>
        <taxon>Pterygota</taxon>
        <taxon>Neoptera</taxon>
        <taxon>Endopterygota</taxon>
        <taxon>Diptera</taxon>
        <taxon>Nematocera</taxon>
        <taxon>Chironomoidea</taxon>
        <taxon>Chironomidae</taxon>
        <taxon>Chironominae</taxon>
        <taxon>Polypedilum</taxon>
        <taxon>Polypedilum</taxon>
    </lineage>
</organism>
<dbReference type="GO" id="GO:0080019">
    <property type="term" value="F:alcohol-forming very long-chain fatty acyl-CoA reductase activity"/>
    <property type="evidence" value="ECO:0007669"/>
    <property type="project" value="InterPro"/>
</dbReference>
<evidence type="ECO:0000259" key="5">
    <source>
        <dbReference type="Pfam" id="PF03015"/>
    </source>
</evidence>
<dbReference type="SUPFAM" id="SSF51735">
    <property type="entry name" value="NAD(P)-binding Rossmann-fold domains"/>
    <property type="match status" value="1"/>
</dbReference>
<dbReference type="EC" id="1.2.1.84" evidence="4"/>
<dbReference type="InterPro" id="IPR013120">
    <property type="entry name" value="FAR_NAD-bd"/>
</dbReference>
<sequence>MLSITNVRSIMELLKLARNQLFMYQHLIQIGFCSDNDTVLVEEKFYPAEYKPNDILKLTETVSRKLLEKVTPHILGKHKNTYTFTKNLAEEFIKNEKENLPITVVRPSIIIGSAKEPMPGWIDNWIGPTTYGYFIGRGILRSFNVHKNNVAEVIPVDMTANLIIASAWKVGTEKIQKEPEIYHSTIGIANLITWKNLIDLYLANAKKYPLDDVIWYPTYRMIKTEFGSKFYGFFTERIPAYLIDFASIIMGKKPRMIRLYDKIEYGYSFVRYCSTNPIRFECKNFEKLIDKMSPNDVKEFDFDVRKINWNKFIEDQYLGARKYLWGSKSTDFAAGRRKIARLRIANYLLVGSTIGSSLFLSYKGFNLLTHKEPKIEINLVQTN</sequence>
<feature type="domain" description="Thioester reductase (TE)" evidence="6">
    <location>
        <begin position="5"/>
        <end position="163"/>
    </location>
</feature>
<feature type="domain" description="Fatty acyl-CoA reductase C-terminal" evidence="5">
    <location>
        <begin position="237"/>
        <end position="324"/>
    </location>
</feature>
<dbReference type="InterPro" id="IPR033640">
    <property type="entry name" value="FAR_C"/>
</dbReference>
<dbReference type="GO" id="GO:0102965">
    <property type="term" value="F:alcohol-forming long-chain fatty acyl-CoA reductase activity"/>
    <property type="evidence" value="ECO:0007669"/>
    <property type="project" value="UniProtKB-EC"/>
</dbReference>
<comment type="caution">
    <text evidence="7">The sequence shown here is derived from an EMBL/GenBank/DDBJ whole genome shotgun (WGS) entry which is preliminary data.</text>
</comment>
<dbReference type="GO" id="GO:0005777">
    <property type="term" value="C:peroxisome"/>
    <property type="evidence" value="ECO:0007669"/>
    <property type="project" value="TreeGrafter"/>
</dbReference>
<comment type="similarity">
    <text evidence="1 4">Belongs to the fatty acyl-CoA reductase family.</text>
</comment>
<comment type="catalytic activity">
    <reaction evidence="4">
        <text>a long-chain fatty acyl-CoA + 2 NADPH + 2 H(+) = a long-chain primary fatty alcohol + 2 NADP(+) + CoA</text>
        <dbReference type="Rhea" id="RHEA:52716"/>
        <dbReference type="ChEBI" id="CHEBI:15378"/>
        <dbReference type="ChEBI" id="CHEBI:57287"/>
        <dbReference type="ChEBI" id="CHEBI:57783"/>
        <dbReference type="ChEBI" id="CHEBI:58349"/>
        <dbReference type="ChEBI" id="CHEBI:77396"/>
        <dbReference type="ChEBI" id="CHEBI:83139"/>
        <dbReference type="EC" id="1.2.1.84"/>
    </reaction>
</comment>
<dbReference type="PANTHER" id="PTHR11011:SF116">
    <property type="entry name" value="FATTY ACYL-COA REDUCTASE CG5065-RELATED"/>
    <property type="match status" value="1"/>
</dbReference>
<evidence type="ECO:0000256" key="1">
    <source>
        <dbReference type="ARBA" id="ARBA00005928"/>
    </source>
</evidence>
<dbReference type="InterPro" id="IPR036291">
    <property type="entry name" value="NAD(P)-bd_dom_sf"/>
</dbReference>
<dbReference type="Proteomes" id="UP001107558">
    <property type="component" value="Chromosome 3"/>
</dbReference>
<dbReference type="EMBL" id="JADBJN010000003">
    <property type="protein sequence ID" value="KAG5671315.1"/>
    <property type="molecule type" value="Genomic_DNA"/>
</dbReference>
<gene>
    <name evidence="7" type="ORF">PVAND_001520</name>
</gene>
<reference evidence="7" key="1">
    <citation type="submission" date="2021-03" db="EMBL/GenBank/DDBJ databases">
        <title>Chromosome level genome of the anhydrobiotic midge Polypedilum vanderplanki.</title>
        <authorList>
            <person name="Yoshida Y."/>
            <person name="Kikawada T."/>
            <person name="Gusev O."/>
        </authorList>
    </citation>
    <scope>NUCLEOTIDE SEQUENCE</scope>
    <source>
        <strain evidence="7">NIAS01</strain>
        <tissue evidence="7">Whole body or cell culture</tissue>
    </source>
</reference>
<keyword evidence="3 4" id="KW-0443">Lipid metabolism</keyword>
<dbReference type="OrthoDB" id="429813at2759"/>
<dbReference type="CDD" id="cd09071">
    <property type="entry name" value="FAR_C"/>
    <property type="match status" value="1"/>
</dbReference>
<keyword evidence="8" id="KW-1185">Reference proteome</keyword>
<keyword evidence="4" id="KW-0560">Oxidoreductase</keyword>
<protein>
    <recommendedName>
        <fullName evidence="4">Fatty acyl-CoA reductase</fullName>
        <ecNumber evidence="4">1.2.1.84</ecNumber>
    </recommendedName>
</protein>
<name>A0A9J6BPH6_POLVA</name>
<dbReference type="InterPro" id="IPR026055">
    <property type="entry name" value="FAR"/>
</dbReference>
<dbReference type="Pfam" id="PF03015">
    <property type="entry name" value="Sterile"/>
    <property type="match status" value="1"/>
</dbReference>
<keyword evidence="4" id="KW-0521">NADP</keyword>
<evidence type="ECO:0000256" key="4">
    <source>
        <dbReference type="RuleBase" id="RU363097"/>
    </source>
</evidence>
<dbReference type="GO" id="GO:0035336">
    <property type="term" value="P:long-chain fatty-acyl-CoA metabolic process"/>
    <property type="evidence" value="ECO:0007669"/>
    <property type="project" value="TreeGrafter"/>
</dbReference>
<dbReference type="AlphaFoldDB" id="A0A9J6BPH6"/>
<evidence type="ECO:0000259" key="6">
    <source>
        <dbReference type="Pfam" id="PF07993"/>
    </source>
</evidence>
<dbReference type="Gene3D" id="3.40.50.720">
    <property type="entry name" value="NAD(P)-binding Rossmann-like Domain"/>
    <property type="match status" value="1"/>
</dbReference>
<dbReference type="PANTHER" id="PTHR11011">
    <property type="entry name" value="MALE STERILITY PROTEIN 2-RELATED"/>
    <property type="match status" value="1"/>
</dbReference>
<keyword evidence="2 4" id="KW-0444">Lipid biosynthesis</keyword>
<dbReference type="Pfam" id="PF07993">
    <property type="entry name" value="NAD_binding_4"/>
    <property type="match status" value="1"/>
</dbReference>